<accession>A0A0A3HXY6</accession>
<feature type="transmembrane region" description="Helical" evidence="1">
    <location>
        <begin position="104"/>
        <end position="125"/>
    </location>
</feature>
<keyword evidence="3" id="KW-1185">Reference proteome</keyword>
<sequence>MANPLIQEVTDENGKLTYKLTSFDIEVVAKMNGGLAPTIIYLHNNKDVTDWIRAIRFSPRQPSSYIEDYDRFQAMLFQKEEKAINDLYDTISIRPKNMTSGKQIIWSFAVLALMSIPLLVAFFIMK</sequence>
<comment type="caution">
    <text evidence="2">The sequence shown here is derived from an EMBL/GenBank/DDBJ whole genome shotgun (WGS) entry which is preliminary data.</text>
</comment>
<dbReference type="eggNOG" id="ENOG5033XQJ">
    <property type="taxonomic scope" value="Bacteria"/>
</dbReference>
<dbReference type="EMBL" id="JPVN01000032">
    <property type="protein sequence ID" value="KGR75238.1"/>
    <property type="molecule type" value="Genomic_DNA"/>
</dbReference>
<keyword evidence="1" id="KW-0812">Transmembrane</keyword>
<keyword evidence="1" id="KW-1133">Transmembrane helix</keyword>
<name>A0A0A3HXY6_9BACL</name>
<evidence type="ECO:0000256" key="1">
    <source>
        <dbReference type="SAM" id="Phobius"/>
    </source>
</evidence>
<evidence type="ECO:0000313" key="2">
    <source>
        <dbReference type="EMBL" id="KGR75238.1"/>
    </source>
</evidence>
<protein>
    <submittedName>
        <fullName evidence="2">Sodium:proton antiporter</fullName>
    </submittedName>
</protein>
<keyword evidence="1" id="KW-0472">Membrane</keyword>
<gene>
    <name evidence="2" type="ORF">CD29_18125</name>
</gene>
<dbReference type="RefSeq" id="WP_036189777.1">
    <property type="nucleotide sequence ID" value="NZ_AVDA01000032.1"/>
</dbReference>
<dbReference type="AlphaFoldDB" id="A0A0A3HXY6"/>
<dbReference type="Proteomes" id="UP000030416">
    <property type="component" value="Unassembled WGS sequence"/>
</dbReference>
<evidence type="ECO:0000313" key="3">
    <source>
        <dbReference type="Proteomes" id="UP000030416"/>
    </source>
</evidence>
<dbReference type="OrthoDB" id="2452620at2"/>
<reference evidence="2 3" key="1">
    <citation type="submission" date="2014-02" db="EMBL/GenBank/DDBJ databases">
        <title>Draft genome sequence of Lysinibacillus manganicus DSM 26584T.</title>
        <authorList>
            <person name="Zhang F."/>
            <person name="Wang G."/>
            <person name="Zhang L."/>
        </authorList>
    </citation>
    <scope>NUCLEOTIDE SEQUENCE [LARGE SCALE GENOMIC DNA]</scope>
    <source>
        <strain evidence="2 3">DSM 26584</strain>
    </source>
</reference>
<proteinExistence type="predicted"/>
<organism evidence="2 3">
    <name type="scientific">Ureibacillus manganicus DSM 26584</name>
    <dbReference type="NCBI Taxonomy" id="1384049"/>
    <lineage>
        <taxon>Bacteria</taxon>
        <taxon>Bacillati</taxon>
        <taxon>Bacillota</taxon>
        <taxon>Bacilli</taxon>
        <taxon>Bacillales</taxon>
        <taxon>Caryophanaceae</taxon>
        <taxon>Ureibacillus</taxon>
    </lineage>
</organism>